<dbReference type="PRINTS" id="PR00702">
    <property type="entry name" value="ACRIFLAVINRP"/>
</dbReference>
<gene>
    <name evidence="2" type="ORF">FTV88_2284</name>
</gene>
<dbReference type="OrthoDB" id="9757876at2"/>
<sequence length="1032" mass="115008">MIEYIIKKRKITLFFFAMLLMLGILSFAQTPRQESPDVVVTIATVTTPYPGAHPEKVEQAVTRKIEERINEIQGIKYVFSNSMPGVSSIVVELNPDEDPKTKFDELRNKVRDAERDLPAEAHQSIINDDLNRIYVQTYNITAATRDELYTLRDTLRSWRDQLRTLPNVSNVTITGLPDEEVHITLDMQKIYNFGIPWGAVLSAVQNVNETVPLGEVKTNRRVYELILSDIKDVEEFNHVLVWRTAAGMPIYLHDIANITLTTEEPSVLAYHNGLPAVSLSISGEYGSDIPTLQRHIDTMMAQLEGDLPNWAQLESVYSQKERVDELFTKLTRSLVFAVIAVMLVCMLGMNLPSVFVVAMAIPVALSMAFIPLGTLGITLNQISFIAFIIVLGILIDDAVVVNDNIERRLTVFKESPERAAVNGAKEVSISIFTANLATICAFGPLLFLTGNIGNFIKPVPVIIILAMLSSMILSLSVVPIFRQWYESREVAKRGTSYERKAPGILGDKVVRLSKWYANQLMPVLVRHPKRTATVGLLVGAISYGLVVFTPIELFPIDDRTELIVNVRAPVGTSLEETENIMKEASNWIIEQPGVRLVAAYAGSVAPKMFSGDTGEGGGDNAGQIVVRVYDDVSTSALVRQWEKELEKMFPYAAVVPEELMAGPPVGAPVSIRLFGDDIETLRSLSLEIQEIIKNTRGTFDIKDTFGIERYALYFDVDRNQMNHLMVHESDLSRTIRLVSEGIKVSEFDTGQEMIDIVLFSDREGQDPVTAIQHLTVPNSRGEQIPIYQIAKVEPDFALSSIYRYNLSRAVTITGDVRDRTATEVMSEILPQLEQMQFPPGYRYEIAGETSEQTDVFVEIFQLFIVVVFLIIILMALQFYSLTLPLLILSTIFLAFAGSLLGLFITQTPLGFMTLMGAMSLSGIVVRNGIILVEFIESARREGMPLDQAVITACEARLRPILLTSFTAIAGLMPLVISGDVLFKPMAVAIISGLFFSTMLTLMLLPSFYILLDRVRNRKDYREVKKDSSGVSM</sequence>
<evidence type="ECO:0000313" key="2">
    <source>
        <dbReference type="EMBL" id="QGG48382.1"/>
    </source>
</evidence>
<dbReference type="Gene3D" id="3.30.70.1320">
    <property type="entry name" value="Multidrug efflux transporter AcrB pore domain like"/>
    <property type="match status" value="1"/>
</dbReference>
<evidence type="ECO:0000313" key="3">
    <source>
        <dbReference type="Proteomes" id="UP000366051"/>
    </source>
</evidence>
<dbReference type="Pfam" id="PF00873">
    <property type="entry name" value="ACR_tran"/>
    <property type="match status" value="1"/>
</dbReference>
<dbReference type="SUPFAM" id="SSF82693">
    <property type="entry name" value="Multidrug efflux transporter AcrB pore domain, PN1, PN2, PC1 and PC2 subdomains"/>
    <property type="match status" value="3"/>
</dbReference>
<feature type="transmembrane region" description="Helical" evidence="1">
    <location>
        <begin position="956"/>
        <end position="976"/>
    </location>
</feature>
<feature type="transmembrane region" description="Helical" evidence="1">
    <location>
        <begin position="885"/>
        <end position="905"/>
    </location>
</feature>
<feature type="transmembrane region" description="Helical" evidence="1">
    <location>
        <begin position="354"/>
        <end position="378"/>
    </location>
</feature>
<feature type="transmembrane region" description="Helical" evidence="1">
    <location>
        <begin position="859"/>
        <end position="878"/>
    </location>
</feature>
<dbReference type="Gene3D" id="3.30.70.1440">
    <property type="entry name" value="Multidrug efflux transporter AcrB pore domain"/>
    <property type="match status" value="1"/>
</dbReference>
<dbReference type="EMBL" id="CP045875">
    <property type="protein sequence ID" value="QGG48382.1"/>
    <property type="molecule type" value="Genomic_DNA"/>
</dbReference>
<evidence type="ECO:0000256" key="1">
    <source>
        <dbReference type="SAM" id="Phobius"/>
    </source>
</evidence>
<dbReference type="PANTHER" id="PTHR32063:SF18">
    <property type="entry name" value="CATION EFFLUX SYSTEM PROTEIN"/>
    <property type="match status" value="1"/>
</dbReference>
<keyword evidence="1" id="KW-0472">Membrane</keyword>
<dbReference type="GO" id="GO:0005886">
    <property type="term" value="C:plasma membrane"/>
    <property type="evidence" value="ECO:0007669"/>
    <property type="project" value="TreeGrafter"/>
</dbReference>
<feature type="transmembrane region" description="Helical" evidence="1">
    <location>
        <begin position="330"/>
        <end position="347"/>
    </location>
</feature>
<feature type="transmembrane region" description="Helical" evidence="1">
    <location>
        <begin position="911"/>
        <end position="935"/>
    </location>
</feature>
<dbReference type="InterPro" id="IPR001036">
    <property type="entry name" value="Acrflvin-R"/>
</dbReference>
<organism evidence="2 3">
    <name type="scientific">Heliorestis convoluta</name>
    <dbReference type="NCBI Taxonomy" id="356322"/>
    <lineage>
        <taxon>Bacteria</taxon>
        <taxon>Bacillati</taxon>
        <taxon>Bacillota</taxon>
        <taxon>Clostridia</taxon>
        <taxon>Eubacteriales</taxon>
        <taxon>Heliobacteriaceae</taxon>
        <taxon>Heliorestis</taxon>
    </lineage>
</organism>
<dbReference type="Gene3D" id="1.20.1640.10">
    <property type="entry name" value="Multidrug efflux transporter AcrB transmembrane domain"/>
    <property type="match status" value="2"/>
</dbReference>
<feature type="transmembrane region" description="Helical" evidence="1">
    <location>
        <begin position="384"/>
        <end position="405"/>
    </location>
</feature>
<dbReference type="AlphaFoldDB" id="A0A5Q2N4Z6"/>
<feature type="transmembrane region" description="Helical" evidence="1">
    <location>
        <begin position="988"/>
        <end position="1011"/>
    </location>
</feature>
<keyword evidence="3" id="KW-1185">Reference proteome</keyword>
<keyword evidence="1" id="KW-0812">Transmembrane</keyword>
<keyword evidence="1" id="KW-1133">Transmembrane helix</keyword>
<feature type="transmembrane region" description="Helical" evidence="1">
    <location>
        <begin position="426"/>
        <end position="447"/>
    </location>
</feature>
<dbReference type="RefSeq" id="WP_153725568.1">
    <property type="nucleotide sequence ID" value="NZ_CP045875.1"/>
</dbReference>
<dbReference type="PANTHER" id="PTHR32063">
    <property type="match status" value="1"/>
</dbReference>
<dbReference type="InterPro" id="IPR027463">
    <property type="entry name" value="AcrB_DN_DC_subdom"/>
</dbReference>
<dbReference type="Proteomes" id="UP000366051">
    <property type="component" value="Chromosome"/>
</dbReference>
<protein>
    <submittedName>
        <fullName evidence="2">Efflux RND transporter permease subunit</fullName>
    </submittedName>
</protein>
<dbReference type="SUPFAM" id="SSF82714">
    <property type="entry name" value="Multidrug efflux transporter AcrB TolC docking domain, DN and DC subdomains"/>
    <property type="match status" value="2"/>
</dbReference>
<feature type="transmembrane region" description="Helical" evidence="1">
    <location>
        <begin position="459"/>
        <end position="481"/>
    </location>
</feature>
<reference evidence="3" key="1">
    <citation type="submission" date="2019-11" db="EMBL/GenBank/DDBJ databases">
        <title>Genome sequence of Heliorestis convoluta strain HH, an alkaliphilic and minimalistic phototrophic bacterium from a soda lake in Egypt.</title>
        <authorList>
            <person name="Dewey E.D."/>
            <person name="Stokes L.M."/>
            <person name="Burchell B.M."/>
            <person name="Shaffer K.N."/>
            <person name="Huntington A.M."/>
            <person name="Baker J.M."/>
            <person name="Nadendla S."/>
            <person name="Giglio M.G."/>
            <person name="Touchman J.W."/>
            <person name="Blankenship R.E."/>
            <person name="Madigan M.T."/>
            <person name="Sattley W.M."/>
        </authorList>
    </citation>
    <scope>NUCLEOTIDE SEQUENCE [LARGE SCALE GENOMIC DNA]</scope>
    <source>
        <strain evidence="3">HH</strain>
    </source>
</reference>
<dbReference type="Gene3D" id="3.30.2090.10">
    <property type="entry name" value="Multidrug efflux transporter AcrB TolC docking domain, DN and DC subdomains"/>
    <property type="match status" value="2"/>
</dbReference>
<dbReference type="GO" id="GO:0042910">
    <property type="term" value="F:xenobiotic transmembrane transporter activity"/>
    <property type="evidence" value="ECO:0007669"/>
    <property type="project" value="TreeGrafter"/>
</dbReference>
<name>A0A5Q2N4Z6_9FIRM</name>
<dbReference type="KEGG" id="hcv:FTV88_2284"/>
<proteinExistence type="predicted"/>
<dbReference type="SUPFAM" id="SSF82866">
    <property type="entry name" value="Multidrug efflux transporter AcrB transmembrane domain"/>
    <property type="match status" value="2"/>
</dbReference>
<feature type="transmembrane region" description="Helical" evidence="1">
    <location>
        <begin position="531"/>
        <end position="551"/>
    </location>
</feature>
<accession>A0A5Q2N4Z6</accession>
<dbReference type="Gene3D" id="3.30.70.1430">
    <property type="entry name" value="Multidrug efflux transporter AcrB pore domain"/>
    <property type="match status" value="2"/>
</dbReference>